<evidence type="ECO:0000256" key="8">
    <source>
        <dbReference type="SAM" id="Phobius"/>
    </source>
</evidence>
<feature type="transmembrane region" description="Helical" evidence="8">
    <location>
        <begin position="149"/>
        <end position="173"/>
    </location>
</feature>
<keyword evidence="10" id="KW-1185">Reference proteome</keyword>
<dbReference type="GO" id="GO:0033214">
    <property type="term" value="P:siderophore-iron import into cell"/>
    <property type="evidence" value="ECO:0007669"/>
    <property type="project" value="TreeGrafter"/>
</dbReference>
<evidence type="ECO:0000256" key="1">
    <source>
        <dbReference type="ARBA" id="ARBA00004651"/>
    </source>
</evidence>
<feature type="transmembrane region" description="Helical" evidence="8">
    <location>
        <begin position="34"/>
        <end position="54"/>
    </location>
</feature>
<keyword evidence="4" id="KW-1003">Cell membrane</keyword>
<evidence type="ECO:0000313" key="9">
    <source>
        <dbReference type="EMBL" id="SEL20970.1"/>
    </source>
</evidence>
<comment type="subcellular location">
    <subcellularLocation>
        <location evidence="1">Cell membrane</location>
        <topology evidence="1">Multi-pass membrane protein</topology>
    </subcellularLocation>
</comment>
<sequence length="370" mass="37480">MTLAVKQPLSASAAALAVLTAGHRRKGVIAVAALVGLCLLLMLLSLGAGAFAIAPGRVADILLAKLGFGPAELLGSREALVVLNIRMPRLLLGALVGAALAISGALMQGLFRNPLADPGLVGVSAGAGLAAAATIVLGDRLLAAFAMKLPFAVLPFGAFFGGLVSTLALYLIATRQGRTSVATMLLAGVALGALAGSLTGLLAFVSDDRQLRDLTFWSLGSLGGASWTKLSVVAPIVLPLLFAVPLLARGLNALMLGEAEAYHLGVPVQRIKALAILLVALAVGASVAAAGVIGFVGIVVPHLIRLSIGPDHRLLLPLSAIGGAALLVGADIIARLVVVPAELPIGIVTAFIGAPFFLWLLLRRGRIAEL</sequence>
<reference evidence="10" key="1">
    <citation type="submission" date="2016-10" db="EMBL/GenBank/DDBJ databases">
        <authorList>
            <person name="Varghese N."/>
            <person name="Submissions S."/>
        </authorList>
    </citation>
    <scope>NUCLEOTIDE SEQUENCE [LARGE SCALE GENOMIC DNA]</scope>
    <source>
        <strain evidence="10">LMG 26383,CCUG 61248,R- 45681</strain>
    </source>
</reference>
<dbReference type="AlphaFoldDB" id="A0A1H7NBU8"/>
<dbReference type="FunFam" id="1.10.3470.10:FF:000001">
    <property type="entry name" value="Vitamin B12 ABC transporter permease BtuC"/>
    <property type="match status" value="1"/>
</dbReference>
<comment type="similarity">
    <text evidence="2">Belongs to the binding-protein-dependent transport system permease family. FecCD subfamily.</text>
</comment>
<feature type="transmembrane region" description="Helical" evidence="8">
    <location>
        <begin position="119"/>
        <end position="137"/>
    </location>
</feature>
<feature type="transmembrane region" description="Helical" evidence="8">
    <location>
        <begin position="273"/>
        <end position="303"/>
    </location>
</feature>
<keyword evidence="7 8" id="KW-0472">Membrane</keyword>
<evidence type="ECO:0000256" key="5">
    <source>
        <dbReference type="ARBA" id="ARBA00022692"/>
    </source>
</evidence>
<keyword evidence="6 8" id="KW-1133">Transmembrane helix</keyword>
<dbReference type="CDD" id="cd06550">
    <property type="entry name" value="TM_ABC_iron-siderophores_like"/>
    <property type="match status" value="1"/>
</dbReference>
<accession>A0A1H7NBU8</accession>
<dbReference type="Gene3D" id="1.10.3470.10">
    <property type="entry name" value="ABC transporter involved in vitamin B12 uptake, BtuC"/>
    <property type="match status" value="1"/>
</dbReference>
<evidence type="ECO:0000256" key="2">
    <source>
        <dbReference type="ARBA" id="ARBA00007935"/>
    </source>
</evidence>
<dbReference type="InterPro" id="IPR000522">
    <property type="entry name" value="ABC_transptr_permease_BtuC"/>
</dbReference>
<dbReference type="SUPFAM" id="SSF81345">
    <property type="entry name" value="ABC transporter involved in vitamin B12 uptake, BtuC"/>
    <property type="match status" value="1"/>
</dbReference>
<dbReference type="Proteomes" id="UP000199664">
    <property type="component" value="Unassembled WGS sequence"/>
</dbReference>
<keyword evidence="5 8" id="KW-0812">Transmembrane</keyword>
<dbReference type="PANTHER" id="PTHR30472:SF25">
    <property type="entry name" value="ABC TRANSPORTER PERMEASE PROTEIN MJ0876-RELATED"/>
    <property type="match status" value="1"/>
</dbReference>
<dbReference type="GO" id="GO:0005886">
    <property type="term" value="C:plasma membrane"/>
    <property type="evidence" value="ECO:0007669"/>
    <property type="project" value="UniProtKB-SubCell"/>
</dbReference>
<dbReference type="STRING" id="1036779.SAMN04515666_10381"/>
<evidence type="ECO:0000256" key="4">
    <source>
        <dbReference type="ARBA" id="ARBA00022475"/>
    </source>
</evidence>
<dbReference type="InterPro" id="IPR037294">
    <property type="entry name" value="ABC_BtuC-like"/>
</dbReference>
<gene>
    <name evidence="9" type="ORF">SAMN04515666_10381</name>
</gene>
<feature type="transmembrane region" description="Helical" evidence="8">
    <location>
        <begin position="90"/>
        <end position="107"/>
    </location>
</feature>
<keyword evidence="3" id="KW-0813">Transport</keyword>
<dbReference type="PANTHER" id="PTHR30472">
    <property type="entry name" value="FERRIC ENTEROBACTIN TRANSPORT SYSTEM PERMEASE PROTEIN"/>
    <property type="match status" value="1"/>
</dbReference>
<evidence type="ECO:0000256" key="6">
    <source>
        <dbReference type="ARBA" id="ARBA00022989"/>
    </source>
</evidence>
<dbReference type="EMBL" id="FOAN01000003">
    <property type="protein sequence ID" value="SEL20970.1"/>
    <property type="molecule type" value="Genomic_DNA"/>
</dbReference>
<dbReference type="RefSeq" id="WP_091832725.1">
    <property type="nucleotide sequence ID" value="NZ_FOAN01000003.1"/>
</dbReference>
<name>A0A1H7NBU8_9HYPH</name>
<dbReference type="Pfam" id="PF01032">
    <property type="entry name" value="FecCD"/>
    <property type="match status" value="1"/>
</dbReference>
<protein>
    <submittedName>
        <fullName evidence="9">Iron complex transport system permease protein</fullName>
    </submittedName>
</protein>
<dbReference type="OrthoDB" id="9811975at2"/>
<feature type="transmembrane region" description="Helical" evidence="8">
    <location>
        <begin position="343"/>
        <end position="362"/>
    </location>
</feature>
<evidence type="ECO:0000313" key="10">
    <source>
        <dbReference type="Proteomes" id="UP000199664"/>
    </source>
</evidence>
<feature type="transmembrane region" description="Helical" evidence="8">
    <location>
        <begin position="185"/>
        <end position="206"/>
    </location>
</feature>
<dbReference type="GO" id="GO:0022857">
    <property type="term" value="F:transmembrane transporter activity"/>
    <property type="evidence" value="ECO:0007669"/>
    <property type="project" value="InterPro"/>
</dbReference>
<feature type="transmembrane region" description="Helical" evidence="8">
    <location>
        <begin position="315"/>
        <end position="337"/>
    </location>
</feature>
<organism evidence="9 10">
    <name type="scientific">Bosea lupini</name>
    <dbReference type="NCBI Taxonomy" id="1036779"/>
    <lineage>
        <taxon>Bacteria</taxon>
        <taxon>Pseudomonadati</taxon>
        <taxon>Pseudomonadota</taxon>
        <taxon>Alphaproteobacteria</taxon>
        <taxon>Hyphomicrobiales</taxon>
        <taxon>Boseaceae</taxon>
        <taxon>Bosea</taxon>
    </lineage>
</organism>
<evidence type="ECO:0000256" key="3">
    <source>
        <dbReference type="ARBA" id="ARBA00022448"/>
    </source>
</evidence>
<feature type="transmembrane region" description="Helical" evidence="8">
    <location>
        <begin position="227"/>
        <end position="248"/>
    </location>
</feature>
<proteinExistence type="inferred from homology"/>
<evidence type="ECO:0000256" key="7">
    <source>
        <dbReference type="ARBA" id="ARBA00023136"/>
    </source>
</evidence>